<evidence type="ECO:0000256" key="3">
    <source>
        <dbReference type="ARBA" id="ARBA00022679"/>
    </source>
</evidence>
<keyword evidence="2 7" id="KW-0489">Methyltransferase</keyword>
<evidence type="ECO:0000313" key="7">
    <source>
        <dbReference type="EMBL" id="NBG95924.1"/>
    </source>
</evidence>
<dbReference type="PANTHER" id="PTHR43667:SF2">
    <property type="entry name" value="FATTY ACID C-METHYL TRANSFERASE"/>
    <property type="match status" value="1"/>
</dbReference>
<evidence type="ECO:0000256" key="1">
    <source>
        <dbReference type="ARBA" id="ARBA00010815"/>
    </source>
</evidence>
<protein>
    <submittedName>
        <fullName evidence="7">Methyltransferase domain-containing protein</fullName>
    </submittedName>
</protein>
<accession>A0A845QBS2</accession>
<dbReference type="GO" id="GO:0032259">
    <property type="term" value="P:methylation"/>
    <property type="evidence" value="ECO:0007669"/>
    <property type="project" value="UniProtKB-KW"/>
</dbReference>
<dbReference type="InterPro" id="IPR003333">
    <property type="entry name" value="CMAS"/>
</dbReference>
<organism evidence="7 8">
    <name type="scientific">Pyruvatibacter mobilis</name>
    <dbReference type="NCBI Taxonomy" id="1712261"/>
    <lineage>
        <taxon>Bacteria</taxon>
        <taxon>Pseudomonadati</taxon>
        <taxon>Pseudomonadota</taxon>
        <taxon>Alphaproteobacteria</taxon>
        <taxon>Hyphomicrobiales</taxon>
        <taxon>Parvibaculaceae</taxon>
        <taxon>Pyruvatibacter</taxon>
    </lineage>
</organism>
<dbReference type="PANTHER" id="PTHR43667">
    <property type="entry name" value="CYCLOPROPANE-FATTY-ACYL-PHOSPHOLIPID SYNTHASE"/>
    <property type="match status" value="1"/>
</dbReference>
<keyword evidence="8" id="KW-1185">Reference proteome</keyword>
<keyword evidence="4" id="KW-0949">S-adenosyl-L-methionine</keyword>
<dbReference type="SUPFAM" id="SSF53335">
    <property type="entry name" value="S-adenosyl-L-methionine-dependent methyltransferases"/>
    <property type="match status" value="1"/>
</dbReference>
<evidence type="ECO:0000256" key="2">
    <source>
        <dbReference type="ARBA" id="ARBA00022603"/>
    </source>
</evidence>
<keyword evidence="3 7" id="KW-0808">Transferase</keyword>
<dbReference type="Proteomes" id="UP000470384">
    <property type="component" value="Unassembled WGS sequence"/>
</dbReference>
<dbReference type="Pfam" id="PF02353">
    <property type="entry name" value="CMAS"/>
    <property type="match status" value="1"/>
</dbReference>
<dbReference type="InterPro" id="IPR050723">
    <property type="entry name" value="CFA/CMAS"/>
</dbReference>
<dbReference type="PIRSF" id="PIRSF003085">
    <property type="entry name" value="CMAS"/>
    <property type="match status" value="1"/>
</dbReference>
<evidence type="ECO:0000313" key="8">
    <source>
        <dbReference type="Proteomes" id="UP000470384"/>
    </source>
</evidence>
<dbReference type="EMBL" id="WXYQ01000006">
    <property type="protein sequence ID" value="NBG95924.1"/>
    <property type="molecule type" value="Genomic_DNA"/>
</dbReference>
<dbReference type="GO" id="GO:0008168">
    <property type="term" value="F:methyltransferase activity"/>
    <property type="evidence" value="ECO:0007669"/>
    <property type="project" value="UniProtKB-KW"/>
</dbReference>
<keyword evidence="5" id="KW-0443">Lipid metabolism</keyword>
<dbReference type="RefSeq" id="WP_027837825.1">
    <property type="nucleotide sequence ID" value="NZ_BMHN01000001.1"/>
</dbReference>
<dbReference type="OrthoDB" id="9782855at2"/>
<dbReference type="InterPro" id="IPR029063">
    <property type="entry name" value="SAM-dependent_MTases_sf"/>
</dbReference>
<comment type="caution">
    <text evidence="7">The sequence shown here is derived from an EMBL/GenBank/DDBJ whole genome shotgun (WGS) entry which is preliminary data.</text>
</comment>
<dbReference type="GeneID" id="300654631"/>
<gene>
    <name evidence="7" type="ORF">GTQ45_09285</name>
</gene>
<dbReference type="CDD" id="cd02440">
    <property type="entry name" value="AdoMet_MTases"/>
    <property type="match status" value="1"/>
</dbReference>
<reference evidence="7 8" key="1">
    <citation type="journal article" date="2016" name="Int. J. Syst. Evol. Microbiol.">
        <title>Pyruvatibacter mobilis gen. nov., sp. nov., a marine bacterium from the culture broth of Picochlorum sp. 122.</title>
        <authorList>
            <person name="Wang G."/>
            <person name="Tang M."/>
            <person name="Wu H."/>
            <person name="Dai S."/>
            <person name="Li T."/>
            <person name="Chen C."/>
            <person name="He H."/>
            <person name="Fan J."/>
            <person name="Xiang W."/>
            <person name="Li X."/>
        </authorList>
    </citation>
    <scope>NUCLEOTIDE SEQUENCE [LARGE SCALE GENOMIC DNA]</scope>
    <source>
        <strain evidence="7 8">GYP-11</strain>
    </source>
</reference>
<evidence type="ECO:0000256" key="4">
    <source>
        <dbReference type="ARBA" id="ARBA00022691"/>
    </source>
</evidence>
<dbReference type="GO" id="GO:0008610">
    <property type="term" value="P:lipid biosynthetic process"/>
    <property type="evidence" value="ECO:0007669"/>
    <property type="project" value="InterPro"/>
</dbReference>
<proteinExistence type="inferred from homology"/>
<comment type="similarity">
    <text evidence="1">Belongs to the CFA/CMAS family.</text>
</comment>
<feature type="active site" evidence="6">
    <location>
        <position position="400"/>
    </location>
</feature>
<dbReference type="Gene3D" id="3.40.50.150">
    <property type="entry name" value="Vaccinia Virus protein VP39"/>
    <property type="match status" value="1"/>
</dbReference>
<evidence type="ECO:0000256" key="6">
    <source>
        <dbReference type="PIRSR" id="PIRSR003085-1"/>
    </source>
</evidence>
<sequence>MTQSVLSSGAVRNSSAPVQATPEVLDALSGVPRLVRMALRMLLGIESGSVTVTLPGGTALRFEGRRPGGHGELQLNNYSAVRRLLTGGGIGFAEAYIAGDVDSPDLARFLEVFARNRQMMMKALRMGMFDWVHRLYHKMRPNTRRGARRNIHAHYDLGNEFYGLWLDPTMTYSSAIFKEGMNDLASGQHEKYRALARSMDLRPEHHVLEIGCGWGGFAEYAATEIGCRVTGVTISEEQLKFARQRMARQGLSDRVEIRFQDYRDIPETYDRVASIEMFEAVGEAYWPTYFGKVRDVLKPGGKAALQIITIADHAFEDYRRSTDFIQRYIFPGGMLPSPTALRDQIAQAGLSFVGSREFGLDYGRTLRQWQERFAAAWPKIEPLGFDTRFRRLWHFYLAYCEAGFNSANTDVTQVTLARA</sequence>
<name>A0A845QBS2_9HYPH</name>
<dbReference type="AlphaFoldDB" id="A0A845QBS2"/>
<evidence type="ECO:0000256" key="5">
    <source>
        <dbReference type="ARBA" id="ARBA00023098"/>
    </source>
</evidence>